<dbReference type="EMBL" id="LUGG01000041">
    <property type="protein sequence ID" value="OBZ65752.1"/>
    <property type="molecule type" value="Genomic_DNA"/>
</dbReference>
<dbReference type="AlphaFoldDB" id="A0A1C7LLX7"/>
<feature type="region of interest" description="Disordered" evidence="1">
    <location>
        <begin position="1"/>
        <end position="61"/>
    </location>
</feature>
<protein>
    <submittedName>
        <fullName evidence="2">Uncharacterized protein</fullName>
    </submittedName>
</protein>
<name>A0A1C7LLX7_GRIFR</name>
<evidence type="ECO:0000313" key="2">
    <source>
        <dbReference type="EMBL" id="OBZ65752.1"/>
    </source>
</evidence>
<organism evidence="2 3">
    <name type="scientific">Grifola frondosa</name>
    <name type="common">Maitake</name>
    <name type="synonym">Polyporus frondosus</name>
    <dbReference type="NCBI Taxonomy" id="5627"/>
    <lineage>
        <taxon>Eukaryota</taxon>
        <taxon>Fungi</taxon>
        <taxon>Dikarya</taxon>
        <taxon>Basidiomycota</taxon>
        <taxon>Agaricomycotina</taxon>
        <taxon>Agaricomycetes</taxon>
        <taxon>Polyporales</taxon>
        <taxon>Grifolaceae</taxon>
        <taxon>Grifola</taxon>
    </lineage>
</organism>
<evidence type="ECO:0000313" key="3">
    <source>
        <dbReference type="Proteomes" id="UP000092993"/>
    </source>
</evidence>
<keyword evidence="3" id="KW-1185">Reference proteome</keyword>
<comment type="caution">
    <text evidence="2">The sequence shown here is derived from an EMBL/GenBank/DDBJ whole genome shotgun (WGS) entry which is preliminary data.</text>
</comment>
<proteinExistence type="predicted"/>
<feature type="compositionally biased region" description="Pro residues" evidence="1">
    <location>
        <begin position="43"/>
        <end position="61"/>
    </location>
</feature>
<dbReference type="Proteomes" id="UP000092993">
    <property type="component" value="Unassembled WGS sequence"/>
</dbReference>
<accession>A0A1C7LLX7</accession>
<evidence type="ECO:0000256" key="1">
    <source>
        <dbReference type="SAM" id="MobiDB-lite"/>
    </source>
</evidence>
<gene>
    <name evidence="2" type="ORF">A0H81_14377</name>
</gene>
<feature type="compositionally biased region" description="Low complexity" evidence="1">
    <location>
        <begin position="30"/>
        <end position="42"/>
    </location>
</feature>
<sequence>MLAEAREAFIHGPGPLDVLNEEDEDSADGPAAHSAPASKASESPPPFTPVPSPTMPTHPLGPHPLLVHFLRLLAAWFARVDHPSSTLMTSHWRVRQRRHCS</sequence>
<reference evidence="2 3" key="1">
    <citation type="submission" date="2016-03" db="EMBL/GenBank/DDBJ databases">
        <title>Whole genome sequencing of Grifola frondosa 9006-11.</title>
        <authorList>
            <person name="Min B."/>
            <person name="Park H."/>
            <person name="Kim J.-G."/>
            <person name="Cho H."/>
            <person name="Oh Y.-L."/>
            <person name="Kong W.-S."/>
            <person name="Choi I.-G."/>
        </authorList>
    </citation>
    <scope>NUCLEOTIDE SEQUENCE [LARGE SCALE GENOMIC DNA]</scope>
    <source>
        <strain evidence="2 3">9006-11</strain>
    </source>
</reference>